<sequence>MVEFYIKNSRTFILAVLSSNVDISTQEILKMAEKADPSGVRTIGVLTKPDLVAEVTSQEAIKDLVLGKGKQFRLGCFVVKSHSADDAQSTMSERLAQENAFFSKPAWREV</sequence>
<comment type="caution">
    <text evidence="2">The sequence shown here is derived from an EMBL/GenBank/DDBJ whole genome shotgun (WGS) entry which is preliminary data.</text>
</comment>
<feature type="domain" description="Dynamin-type G" evidence="1">
    <location>
        <begin position="1"/>
        <end position="110"/>
    </location>
</feature>
<dbReference type="AlphaFoldDB" id="A0A9P4GWI2"/>
<protein>
    <recommendedName>
        <fullName evidence="1">Dynamin-type G domain-containing protein</fullName>
    </recommendedName>
</protein>
<dbReference type="Pfam" id="PF00350">
    <property type="entry name" value="Dynamin_N"/>
    <property type="match status" value="1"/>
</dbReference>
<dbReference type="InterPro" id="IPR022812">
    <property type="entry name" value="Dynamin"/>
</dbReference>
<dbReference type="GO" id="GO:0006897">
    <property type="term" value="P:endocytosis"/>
    <property type="evidence" value="ECO:0007669"/>
    <property type="project" value="TreeGrafter"/>
</dbReference>
<evidence type="ECO:0000313" key="3">
    <source>
        <dbReference type="Proteomes" id="UP000799777"/>
    </source>
</evidence>
<gene>
    <name evidence="2" type="ORF">EK21DRAFT_82396</name>
</gene>
<proteinExistence type="predicted"/>
<dbReference type="InterPro" id="IPR030381">
    <property type="entry name" value="G_DYNAMIN_dom"/>
</dbReference>
<dbReference type="GO" id="GO:0005739">
    <property type="term" value="C:mitochondrion"/>
    <property type="evidence" value="ECO:0007669"/>
    <property type="project" value="TreeGrafter"/>
</dbReference>
<dbReference type="GO" id="GO:0048312">
    <property type="term" value="P:intracellular distribution of mitochondria"/>
    <property type="evidence" value="ECO:0007669"/>
    <property type="project" value="TreeGrafter"/>
</dbReference>
<dbReference type="OrthoDB" id="3797314at2759"/>
<dbReference type="GO" id="GO:0005874">
    <property type="term" value="C:microtubule"/>
    <property type="evidence" value="ECO:0007669"/>
    <property type="project" value="TreeGrafter"/>
</dbReference>
<reference evidence="2" key="1">
    <citation type="journal article" date="2020" name="Stud. Mycol.">
        <title>101 Dothideomycetes genomes: a test case for predicting lifestyles and emergence of pathogens.</title>
        <authorList>
            <person name="Haridas S."/>
            <person name="Albert R."/>
            <person name="Binder M."/>
            <person name="Bloem J."/>
            <person name="Labutti K."/>
            <person name="Salamov A."/>
            <person name="Andreopoulos B."/>
            <person name="Baker S."/>
            <person name="Barry K."/>
            <person name="Bills G."/>
            <person name="Bluhm B."/>
            <person name="Cannon C."/>
            <person name="Castanera R."/>
            <person name="Culley D."/>
            <person name="Daum C."/>
            <person name="Ezra D."/>
            <person name="Gonzalez J."/>
            <person name="Henrissat B."/>
            <person name="Kuo A."/>
            <person name="Liang C."/>
            <person name="Lipzen A."/>
            <person name="Lutzoni F."/>
            <person name="Magnuson J."/>
            <person name="Mondo S."/>
            <person name="Nolan M."/>
            <person name="Ohm R."/>
            <person name="Pangilinan J."/>
            <person name="Park H.-J."/>
            <person name="Ramirez L."/>
            <person name="Alfaro M."/>
            <person name="Sun H."/>
            <person name="Tritt A."/>
            <person name="Yoshinaga Y."/>
            <person name="Zwiers L.-H."/>
            <person name="Turgeon B."/>
            <person name="Goodwin S."/>
            <person name="Spatafora J."/>
            <person name="Crous P."/>
            <person name="Grigoriev I."/>
        </authorList>
    </citation>
    <scope>NUCLEOTIDE SEQUENCE</scope>
    <source>
        <strain evidence="2">CBS 110217</strain>
    </source>
</reference>
<organism evidence="2 3">
    <name type="scientific">Setomelanomma holmii</name>
    <dbReference type="NCBI Taxonomy" id="210430"/>
    <lineage>
        <taxon>Eukaryota</taxon>
        <taxon>Fungi</taxon>
        <taxon>Dikarya</taxon>
        <taxon>Ascomycota</taxon>
        <taxon>Pezizomycotina</taxon>
        <taxon>Dothideomycetes</taxon>
        <taxon>Pleosporomycetidae</taxon>
        <taxon>Pleosporales</taxon>
        <taxon>Pleosporineae</taxon>
        <taxon>Phaeosphaeriaceae</taxon>
        <taxon>Setomelanomma</taxon>
    </lineage>
</organism>
<dbReference type="SUPFAM" id="SSF52540">
    <property type="entry name" value="P-loop containing nucleoside triphosphate hydrolases"/>
    <property type="match status" value="1"/>
</dbReference>
<evidence type="ECO:0000259" key="1">
    <source>
        <dbReference type="PROSITE" id="PS51718"/>
    </source>
</evidence>
<keyword evidence="3" id="KW-1185">Reference proteome</keyword>
<dbReference type="Gene3D" id="3.40.50.300">
    <property type="entry name" value="P-loop containing nucleotide triphosphate hydrolases"/>
    <property type="match status" value="1"/>
</dbReference>
<dbReference type="PROSITE" id="PS51718">
    <property type="entry name" value="G_DYNAMIN_2"/>
    <property type="match status" value="1"/>
</dbReference>
<dbReference type="GO" id="GO:0016020">
    <property type="term" value="C:membrane"/>
    <property type="evidence" value="ECO:0007669"/>
    <property type="project" value="TreeGrafter"/>
</dbReference>
<dbReference type="GO" id="GO:0016559">
    <property type="term" value="P:peroxisome fission"/>
    <property type="evidence" value="ECO:0007669"/>
    <property type="project" value="TreeGrafter"/>
</dbReference>
<feature type="non-terminal residue" evidence="2">
    <location>
        <position position="110"/>
    </location>
</feature>
<dbReference type="InterPro" id="IPR045063">
    <property type="entry name" value="Dynamin_N"/>
</dbReference>
<dbReference type="GO" id="GO:0005525">
    <property type="term" value="F:GTP binding"/>
    <property type="evidence" value="ECO:0007669"/>
    <property type="project" value="InterPro"/>
</dbReference>
<dbReference type="GO" id="GO:0003924">
    <property type="term" value="F:GTPase activity"/>
    <property type="evidence" value="ECO:0007669"/>
    <property type="project" value="TreeGrafter"/>
</dbReference>
<dbReference type="PRINTS" id="PR00195">
    <property type="entry name" value="DYNAMIN"/>
</dbReference>
<dbReference type="InterPro" id="IPR027417">
    <property type="entry name" value="P-loop_NTPase"/>
</dbReference>
<dbReference type="GO" id="GO:0000266">
    <property type="term" value="P:mitochondrial fission"/>
    <property type="evidence" value="ECO:0007669"/>
    <property type="project" value="TreeGrafter"/>
</dbReference>
<dbReference type="PANTHER" id="PTHR11566:SF21">
    <property type="entry name" value="DYNAMIN RELATED PROTEIN 1, ISOFORM A"/>
    <property type="match status" value="1"/>
</dbReference>
<evidence type="ECO:0000313" key="2">
    <source>
        <dbReference type="EMBL" id="KAF2022792.1"/>
    </source>
</evidence>
<dbReference type="PANTHER" id="PTHR11566">
    <property type="entry name" value="DYNAMIN"/>
    <property type="match status" value="1"/>
</dbReference>
<accession>A0A9P4GWI2</accession>
<dbReference type="GO" id="GO:0008017">
    <property type="term" value="F:microtubule binding"/>
    <property type="evidence" value="ECO:0007669"/>
    <property type="project" value="TreeGrafter"/>
</dbReference>
<name>A0A9P4GWI2_9PLEO</name>
<dbReference type="Proteomes" id="UP000799777">
    <property type="component" value="Unassembled WGS sequence"/>
</dbReference>
<dbReference type="EMBL" id="ML978440">
    <property type="protein sequence ID" value="KAF2022792.1"/>
    <property type="molecule type" value="Genomic_DNA"/>
</dbReference>